<feature type="compositionally biased region" description="Basic and acidic residues" evidence="23">
    <location>
        <begin position="115"/>
        <end position="124"/>
    </location>
</feature>
<dbReference type="AlphaFoldDB" id="A0A9P4IZD7"/>
<dbReference type="SMART" id="SM00488">
    <property type="entry name" value="DEXDc2"/>
    <property type="match status" value="1"/>
</dbReference>
<evidence type="ECO:0000256" key="10">
    <source>
        <dbReference type="ARBA" id="ARBA00022840"/>
    </source>
</evidence>
<dbReference type="FunFam" id="3.40.50.300:FF:001372">
    <property type="entry name" value="ATP-dependent DNA helicase chl1"/>
    <property type="match status" value="1"/>
</dbReference>
<evidence type="ECO:0000256" key="12">
    <source>
        <dbReference type="ARBA" id="ARBA00023014"/>
    </source>
</evidence>
<evidence type="ECO:0000256" key="23">
    <source>
        <dbReference type="SAM" id="MobiDB-lite"/>
    </source>
</evidence>
<dbReference type="GO" id="GO:0046872">
    <property type="term" value="F:metal ion binding"/>
    <property type="evidence" value="ECO:0007669"/>
    <property type="project" value="UniProtKB-KW"/>
</dbReference>
<keyword evidence="15" id="KW-0539">Nucleus</keyword>
<dbReference type="Pfam" id="PF13307">
    <property type="entry name" value="Helicase_C_2"/>
    <property type="match status" value="1"/>
</dbReference>
<keyword evidence="7" id="KW-0547">Nucleotide-binding</keyword>
<dbReference type="InterPro" id="IPR006555">
    <property type="entry name" value="ATP-dep_Helicase_C"/>
</dbReference>
<dbReference type="Proteomes" id="UP000799439">
    <property type="component" value="Unassembled WGS sequence"/>
</dbReference>
<dbReference type="PROSITE" id="PS00690">
    <property type="entry name" value="DEAH_ATP_HELICASE"/>
    <property type="match status" value="1"/>
</dbReference>
<dbReference type="InterPro" id="IPR014013">
    <property type="entry name" value="Helic_SF1/SF2_ATP-bd_DinG/Rad3"/>
</dbReference>
<accession>A0A9P4IZD7</accession>
<evidence type="ECO:0000256" key="9">
    <source>
        <dbReference type="ARBA" id="ARBA00022806"/>
    </source>
</evidence>
<keyword evidence="14" id="KW-0413">Isomerase</keyword>
<dbReference type="GO" id="GO:0034085">
    <property type="term" value="P:establishment of sister chromatid cohesion"/>
    <property type="evidence" value="ECO:0007669"/>
    <property type="project" value="TreeGrafter"/>
</dbReference>
<comment type="catalytic activity">
    <reaction evidence="22">
        <text>ATP + H2O = ADP + phosphate + H(+)</text>
        <dbReference type="Rhea" id="RHEA:13065"/>
        <dbReference type="ChEBI" id="CHEBI:15377"/>
        <dbReference type="ChEBI" id="CHEBI:15378"/>
        <dbReference type="ChEBI" id="CHEBI:30616"/>
        <dbReference type="ChEBI" id="CHEBI:43474"/>
        <dbReference type="ChEBI" id="CHEBI:456216"/>
        <dbReference type="EC" id="5.6.2.3"/>
    </reaction>
</comment>
<feature type="region of interest" description="Disordered" evidence="23">
    <location>
        <begin position="115"/>
        <end position="142"/>
    </location>
</feature>
<name>A0A9P4IZD7_9PEZI</name>
<evidence type="ECO:0000256" key="7">
    <source>
        <dbReference type="ARBA" id="ARBA00022741"/>
    </source>
</evidence>
<dbReference type="InterPro" id="IPR006554">
    <property type="entry name" value="Helicase-like_DEXD_c2"/>
</dbReference>
<evidence type="ECO:0000256" key="3">
    <source>
        <dbReference type="ARBA" id="ARBA00008435"/>
    </source>
</evidence>
<evidence type="ECO:0000256" key="22">
    <source>
        <dbReference type="ARBA" id="ARBA00048954"/>
    </source>
</evidence>
<evidence type="ECO:0000313" key="26">
    <source>
        <dbReference type="Proteomes" id="UP000799439"/>
    </source>
</evidence>
<dbReference type="Gene3D" id="3.40.50.300">
    <property type="entry name" value="P-loop containing nucleotide triphosphate hydrolases"/>
    <property type="match status" value="3"/>
</dbReference>
<evidence type="ECO:0000256" key="4">
    <source>
        <dbReference type="ARBA" id="ARBA00016387"/>
    </source>
</evidence>
<sequence length="866" mass="97293">MNGPKHDGSDAIDFHHPYQPYQIQKDLMRTIYNCIEHGNVGIFESPTGTGKSLSVLCGSLTWLRNHKTAQFSQATAVAGADDEPEWMREHARSERRDAILRHRADLESKLQAVREKERRLREATKVSSPRRKRAKLDHPTEKVDEDAAYLLDDYASDGEQDLASGRPQRNDGLSDETKRLLRSIGLGQADEVSEDAEIEDELKIFICSRTHSQLSQLVGELRRIRLPSAFPVRSSESAEDEYPIEGVKQLSLGSRKNLCINNKVRNLGSVTRINERCLELQESKTPQDRRCGYLPSKENQTAALDFKYYALARVRDIEDLSVLGTKIGVCPYYATRPVIRPAELVTLPYPLLLQKSAREALDISVKDHVVIIDEAHNLMDAILGIHTTEITLAQLLLGRAQLMTYLQKFRNRLAGKNRVYVTQTVRLLDSIKAFLEAKQNRQDKVSGGIVQSGELLAGKGVDQINLYQMVEYLQTSKLARKVHGYVVHKEQEATTKPVQSLTTQSPETAPVLNHFQSFIMTLMNPAKEGRFFWSSDTTANGCKLKYLLLDPSEHFKDIVSDARSVILVGGTMSPMNDYRTQLFPFVAEEKLTTLSCGHVIPQSNLFVSPLPLGANGQNLDFTFSSRNSNALLRDLGYTIVRLVKLIPDGVVLFFPSYSYLDQVLKLWRQAESQQVQPIAALLEREKKVFIDSQAVDTELLLQQYSAAIMDETAGTKGAVLMSVIGGKLSEGINFSDRLGRCVMVVGLPYPNPNSQEWKAKMEYVEEKAMNEAQAAGKSYARGSASRDFADNVCMRAVNQAIGRAVRHKDDWAGILLLDQRYCQKKIQDKLPKWMTASSGSGQGQRRAFAEVEREMRKFYTSKLIVT</sequence>
<evidence type="ECO:0000256" key="19">
    <source>
        <dbReference type="ARBA" id="ARBA00044998"/>
    </source>
</evidence>
<dbReference type="InterPro" id="IPR027417">
    <property type="entry name" value="P-loop_NTPase"/>
</dbReference>
<dbReference type="GO" id="GO:0005634">
    <property type="term" value="C:nucleus"/>
    <property type="evidence" value="ECO:0007669"/>
    <property type="project" value="UniProtKB-SubCell"/>
</dbReference>
<comment type="cofactor">
    <cofactor evidence="1">
        <name>[4Fe-4S] cluster</name>
        <dbReference type="ChEBI" id="CHEBI:49883"/>
    </cofactor>
</comment>
<feature type="domain" description="Helicase ATP-binding" evidence="24">
    <location>
        <begin position="10"/>
        <end position="425"/>
    </location>
</feature>
<dbReference type="InterPro" id="IPR010614">
    <property type="entry name" value="RAD3-like_helicase_DEAD"/>
</dbReference>
<evidence type="ECO:0000256" key="21">
    <source>
        <dbReference type="ARBA" id="ARBA00045702"/>
    </source>
</evidence>
<keyword evidence="16" id="KW-0131">Cell cycle</keyword>
<dbReference type="SUPFAM" id="SSF52540">
    <property type="entry name" value="P-loop containing nucleoside triphosphate hydrolases"/>
    <property type="match status" value="1"/>
</dbReference>
<dbReference type="GO" id="GO:0016818">
    <property type="term" value="F:hydrolase activity, acting on acid anhydrides, in phosphorus-containing anhydrides"/>
    <property type="evidence" value="ECO:0007669"/>
    <property type="project" value="InterPro"/>
</dbReference>
<keyword evidence="26" id="KW-1185">Reference proteome</keyword>
<evidence type="ECO:0000256" key="5">
    <source>
        <dbReference type="ARBA" id="ARBA00017386"/>
    </source>
</evidence>
<keyword evidence="10" id="KW-0067">ATP-binding</keyword>
<comment type="subcellular location">
    <subcellularLocation>
        <location evidence="2">Nucleus</location>
    </subcellularLocation>
</comment>
<dbReference type="GO" id="GO:0006139">
    <property type="term" value="P:nucleobase-containing compound metabolic process"/>
    <property type="evidence" value="ECO:0007669"/>
    <property type="project" value="InterPro"/>
</dbReference>
<keyword evidence="13" id="KW-0238">DNA-binding</keyword>
<reference evidence="25" key="1">
    <citation type="journal article" date="2020" name="Stud. Mycol.">
        <title>101 Dothideomycetes genomes: a test case for predicting lifestyles and emergence of pathogens.</title>
        <authorList>
            <person name="Haridas S."/>
            <person name="Albert R."/>
            <person name="Binder M."/>
            <person name="Bloem J."/>
            <person name="Labutti K."/>
            <person name="Salamov A."/>
            <person name="Andreopoulos B."/>
            <person name="Baker S."/>
            <person name="Barry K."/>
            <person name="Bills G."/>
            <person name="Bluhm B."/>
            <person name="Cannon C."/>
            <person name="Castanera R."/>
            <person name="Culley D."/>
            <person name="Daum C."/>
            <person name="Ezra D."/>
            <person name="Gonzalez J."/>
            <person name="Henrissat B."/>
            <person name="Kuo A."/>
            <person name="Liang C."/>
            <person name="Lipzen A."/>
            <person name="Lutzoni F."/>
            <person name="Magnuson J."/>
            <person name="Mondo S."/>
            <person name="Nolan M."/>
            <person name="Ohm R."/>
            <person name="Pangilinan J."/>
            <person name="Park H.-J."/>
            <person name="Ramirez L."/>
            <person name="Alfaro M."/>
            <person name="Sun H."/>
            <person name="Tritt A."/>
            <person name="Yoshinaga Y."/>
            <person name="Zwiers L.-H."/>
            <person name="Turgeon B."/>
            <person name="Goodwin S."/>
            <person name="Spatafora J."/>
            <person name="Crous P."/>
            <person name="Grigoriev I."/>
        </authorList>
    </citation>
    <scope>NUCLEOTIDE SEQUENCE</scope>
    <source>
        <strain evidence="25">CBS 260.36</strain>
    </source>
</reference>
<keyword evidence="6" id="KW-0479">Metal-binding</keyword>
<dbReference type="FunFam" id="3.40.50.300:FF:002774">
    <property type="entry name" value="ATP-dependent DNA helicase chl1"/>
    <property type="match status" value="1"/>
</dbReference>
<evidence type="ECO:0000256" key="16">
    <source>
        <dbReference type="ARBA" id="ARBA00023306"/>
    </source>
</evidence>
<dbReference type="CDD" id="cd18788">
    <property type="entry name" value="SF2_C_XPD"/>
    <property type="match status" value="1"/>
</dbReference>
<dbReference type="InterPro" id="IPR045028">
    <property type="entry name" value="DinG/Rad3-like"/>
</dbReference>
<comment type="function">
    <text evidence="21">ATP-dependent DNA helicase important for chromosome transmission and normal cell cycle progression in G(2)/M. May have a role in changing DNA topology to allow the loading of proteins involved in maintaining sister chromatid cohesion in the vicinity of the centromeres. Has a specific role in chromosome segregation during meiosis II.</text>
</comment>
<dbReference type="PANTHER" id="PTHR11472">
    <property type="entry name" value="DNA REPAIR DEAD HELICASE RAD3/XP-D SUBFAMILY MEMBER"/>
    <property type="match status" value="1"/>
</dbReference>
<protein>
    <recommendedName>
        <fullName evidence="5">ATP-dependent DNA helicase CHL1</fullName>
        <ecNumber evidence="18">5.6.2.3</ecNumber>
    </recommendedName>
    <alternativeName>
        <fullName evidence="4">ATP-dependent DNA helicase chl1</fullName>
    </alternativeName>
    <alternativeName>
        <fullName evidence="17">Chromosome loss protein 1</fullName>
    </alternativeName>
    <alternativeName>
        <fullName evidence="19 20">DNA 5'-3' helicase CHL1</fullName>
    </alternativeName>
</protein>
<evidence type="ECO:0000256" key="14">
    <source>
        <dbReference type="ARBA" id="ARBA00023235"/>
    </source>
</evidence>
<keyword evidence="8" id="KW-0378">Hydrolase</keyword>
<dbReference type="EMBL" id="ML996086">
    <property type="protein sequence ID" value="KAF2152677.1"/>
    <property type="molecule type" value="Genomic_DNA"/>
</dbReference>
<evidence type="ECO:0000256" key="20">
    <source>
        <dbReference type="ARBA" id="ARBA00045008"/>
    </source>
</evidence>
<dbReference type="Pfam" id="PF06733">
    <property type="entry name" value="DEAD_2"/>
    <property type="match status" value="1"/>
</dbReference>
<dbReference type="GO" id="GO:0043139">
    <property type="term" value="F:5'-3' DNA helicase activity"/>
    <property type="evidence" value="ECO:0007669"/>
    <property type="project" value="UniProtKB-EC"/>
</dbReference>
<evidence type="ECO:0000256" key="17">
    <source>
        <dbReference type="ARBA" id="ARBA00029709"/>
    </source>
</evidence>
<evidence type="ECO:0000256" key="2">
    <source>
        <dbReference type="ARBA" id="ARBA00004123"/>
    </source>
</evidence>
<dbReference type="PROSITE" id="PS51193">
    <property type="entry name" value="HELICASE_ATP_BIND_2"/>
    <property type="match status" value="1"/>
</dbReference>
<dbReference type="GO" id="GO:0006974">
    <property type="term" value="P:DNA damage response"/>
    <property type="evidence" value="ECO:0007669"/>
    <property type="project" value="UniProtKB-ARBA"/>
</dbReference>
<gene>
    <name evidence="25" type="ORF">K461DRAFT_256726</name>
</gene>
<evidence type="ECO:0000256" key="1">
    <source>
        <dbReference type="ARBA" id="ARBA00001966"/>
    </source>
</evidence>
<dbReference type="InterPro" id="IPR002464">
    <property type="entry name" value="DNA/RNA_helicase_DEAH_CS"/>
</dbReference>
<comment type="similarity">
    <text evidence="3">Belongs to the DEAD box helicase family. DEAH subfamily. DDX11/CHL1 sub-subfamily.</text>
</comment>
<dbReference type="GO" id="GO:0003677">
    <property type="term" value="F:DNA binding"/>
    <property type="evidence" value="ECO:0007669"/>
    <property type="project" value="UniProtKB-KW"/>
</dbReference>
<dbReference type="PANTHER" id="PTHR11472:SF41">
    <property type="entry name" value="ATP-DEPENDENT DNA HELICASE DDX11-RELATED"/>
    <property type="match status" value="1"/>
</dbReference>
<keyword evidence="12" id="KW-0411">Iron-sulfur</keyword>
<dbReference type="NCBIfam" id="TIGR00604">
    <property type="entry name" value="rad3"/>
    <property type="match status" value="1"/>
</dbReference>
<keyword evidence="11" id="KW-0408">Iron</keyword>
<evidence type="ECO:0000313" key="25">
    <source>
        <dbReference type="EMBL" id="KAF2152677.1"/>
    </source>
</evidence>
<evidence type="ECO:0000256" key="15">
    <source>
        <dbReference type="ARBA" id="ARBA00023242"/>
    </source>
</evidence>
<proteinExistence type="inferred from homology"/>
<evidence type="ECO:0000256" key="11">
    <source>
        <dbReference type="ARBA" id="ARBA00023004"/>
    </source>
</evidence>
<evidence type="ECO:0000256" key="8">
    <source>
        <dbReference type="ARBA" id="ARBA00022801"/>
    </source>
</evidence>
<evidence type="ECO:0000259" key="24">
    <source>
        <dbReference type="PROSITE" id="PS51193"/>
    </source>
</evidence>
<dbReference type="EC" id="5.6.2.3" evidence="18"/>
<keyword evidence="9 25" id="KW-0347">Helicase</keyword>
<dbReference type="InterPro" id="IPR013020">
    <property type="entry name" value="Rad3/Chl1-like"/>
</dbReference>
<evidence type="ECO:0000256" key="13">
    <source>
        <dbReference type="ARBA" id="ARBA00023125"/>
    </source>
</evidence>
<dbReference type="GO" id="GO:0051536">
    <property type="term" value="F:iron-sulfur cluster binding"/>
    <property type="evidence" value="ECO:0007669"/>
    <property type="project" value="UniProtKB-KW"/>
</dbReference>
<dbReference type="SMART" id="SM00491">
    <property type="entry name" value="HELICc2"/>
    <property type="match status" value="1"/>
</dbReference>
<organism evidence="25 26">
    <name type="scientific">Myriangium duriaei CBS 260.36</name>
    <dbReference type="NCBI Taxonomy" id="1168546"/>
    <lineage>
        <taxon>Eukaryota</taxon>
        <taxon>Fungi</taxon>
        <taxon>Dikarya</taxon>
        <taxon>Ascomycota</taxon>
        <taxon>Pezizomycotina</taxon>
        <taxon>Dothideomycetes</taxon>
        <taxon>Dothideomycetidae</taxon>
        <taxon>Myriangiales</taxon>
        <taxon>Myriangiaceae</taxon>
        <taxon>Myriangium</taxon>
    </lineage>
</organism>
<comment type="caution">
    <text evidence="25">The sequence shown here is derived from an EMBL/GenBank/DDBJ whole genome shotgun (WGS) entry which is preliminary data.</text>
</comment>
<dbReference type="GO" id="GO:0005524">
    <property type="term" value="F:ATP binding"/>
    <property type="evidence" value="ECO:0007669"/>
    <property type="project" value="UniProtKB-KW"/>
</dbReference>
<evidence type="ECO:0000256" key="6">
    <source>
        <dbReference type="ARBA" id="ARBA00022723"/>
    </source>
</evidence>
<evidence type="ECO:0000256" key="18">
    <source>
        <dbReference type="ARBA" id="ARBA00044969"/>
    </source>
</evidence>
<dbReference type="OrthoDB" id="267079at2759"/>